<dbReference type="InterPro" id="IPR051573">
    <property type="entry name" value="Ankyrin-SOCS_box_domain"/>
</dbReference>
<evidence type="ECO:0000256" key="3">
    <source>
        <dbReference type="ARBA" id="ARBA00023043"/>
    </source>
</evidence>
<name>A0AAD8E7E4_DIPPU</name>
<feature type="non-terminal residue" evidence="5">
    <location>
        <position position="1"/>
    </location>
</feature>
<reference evidence="5" key="2">
    <citation type="submission" date="2023-05" db="EMBL/GenBank/DDBJ databases">
        <authorList>
            <person name="Fouks B."/>
        </authorList>
    </citation>
    <scope>NUCLEOTIDE SEQUENCE</scope>
    <source>
        <strain evidence="5">Stay&amp;Tobe</strain>
        <tissue evidence="5">Testes</tissue>
    </source>
</reference>
<dbReference type="PANTHER" id="PTHR24136:SF15">
    <property type="entry name" value="ANK_REP_REGION DOMAIN-CONTAINING PROTEIN"/>
    <property type="match status" value="1"/>
</dbReference>
<gene>
    <name evidence="5" type="ORF">L9F63_004401</name>
</gene>
<dbReference type="Gene3D" id="1.25.40.20">
    <property type="entry name" value="Ankyrin repeat-containing domain"/>
    <property type="match status" value="2"/>
</dbReference>
<keyword evidence="3 4" id="KW-0040">ANK repeat</keyword>
<dbReference type="InterPro" id="IPR002110">
    <property type="entry name" value="Ankyrin_rpt"/>
</dbReference>
<protein>
    <submittedName>
        <fullName evidence="5">Uncharacterized protein</fullName>
    </submittedName>
</protein>
<keyword evidence="2" id="KW-0677">Repeat</keyword>
<proteinExistence type="inferred from homology"/>
<dbReference type="PROSITE" id="PS50297">
    <property type="entry name" value="ANK_REP_REGION"/>
    <property type="match status" value="1"/>
</dbReference>
<dbReference type="AlphaFoldDB" id="A0AAD8E7E4"/>
<dbReference type="GO" id="GO:0045732">
    <property type="term" value="P:positive regulation of protein catabolic process"/>
    <property type="evidence" value="ECO:0007669"/>
    <property type="project" value="TreeGrafter"/>
</dbReference>
<reference evidence="5" key="1">
    <citation type="journal article" date="2023" name="IScience">
        <title>Live-bearing cockroach genome reveals convergent evolutionary mechanisms linked to viviparity in insects and beyond.</title>
        <authorList>
            <person name="Fouks B."/>
            <person name="Harrison M.C."/>
            <person name="Mikhailova A.A."/>
            <person name="Marchal E."/>
            <person name="English S."/>
            <person name="Carruthers M."/>
            <person name="Jennings E.C."/>
            <person name="Chiamaka E.L."/>
            <person name="Frigard R.A."/>
            <person name="Pippel M."/>
            <person name="Attardo G.M."/>
            <person name="Benoit J.B."/>
            <person name="Bornberg-Bauer E."/>
            <person name="Tobe S.S."/>
        </authorList>
    </citation>
    <scope>NUCLEOTIDE SEQUENCE</scope>
    <source>
        <strain evidence="5">Stay&amp;Tobe</strain>
    </source>
</reference>
<dbReference type="SMART" id="SM00248">
    <property type="entry name" value="ANK"/>
    <property type="match status" value="7"/>
</dbReference>
<evidence type="ECO:0000256" key="4">
    <source>
        <dbReference type="PROSITE-ProRule" id="PRU00023"/>
    </source>
</evidence>
<dbReference type="Pfam" id="PF12796">
    <property type="entry name" value="Ank_2"/>
    <property type="match status" value="2"/>
</dbReference>
<evidence type="ECO:0000256" key="2">
    <source>
        <dbReference type="ARBA" id="ARBA00022737"/>
    </source>
</evidence>
<dbReference type="Proteomes" id="UP001233999">
    <property type="component" value="Unassembled WGS sequence"/>
</dbReference>
<dbReference type="EMBL" id="JASPKZ010008367">
    <property type="protein sequence ID" value="KAJ9579928.1"/>
    <property type="molecule type" value="Genomic_DNA"/>
</dbReference>
<evidence type="ECO:0000256" key="1">
    <source>
        <dbReference type="ARBA" id="ARBA00005949"/>
    </source>
</evidence>
<dbReference type="GO" id="GO:0016567">
    <property type="term" value="P:protein ubiquitination"/>
    <property type="evidence" value="ECO:0007669"/>
    <property type="project" value="TreeGrafter"/>
</dbReference>
<evidence type="ECO:0000313" key="6">
    <source>
        <dbReference type="Proteomes" id="UP001233999"/>
    </source>
</evidence>
<sequence length="451" mass="51358">MGNFLTYDNLVCSTQRSVYLECGEGGHLRHHVALWSVGRKACRHSSNMGGALSNFFQSGSALLSAGNHRGVSEQTRSKNENILLVHNEEGYNLLQKCVGINNVEMVRWILSRNPDVNRGACSLPLHIASLKGYDDCVEILLKYGAKIDVEARMCWPGPHNQNCEERGKYCVQDESMADRSSDKLQGSLFYAIDGDQVETLELLIQQGEDHWLPWQQKRPLLQIACERAAWNCVKFLVSERSEEINQCYDEYYPIHQAALHHIKFLELLISCGAETKVRTATQQMTVLHIVFLIGRKSAEDTLQTCRLLLDNGLRELINEPDSLGNTPLHGLIVRYALEEARYGYDHENQPWNKWDVLHLVRLDLRQNGARPSINQPGNSALACVLRHVRDWEFRYELLNMLLQEGGNPNVVGRDGSVPLMVCLVPLINKDPLHHFTHTMKLFSRLSIFFCR</sequence>
<comment type="similarity">
    <text evidence="1">Belongs to the ankyrin SOCS box (ASB) family.</text>
</comment>
<dbReference type="PANTHER" id="PTHR24136">
    <property type="entry name" value="SOWAH (DROSOPHILA) HOMOLOG"/>
    <property type="match status" value="1"/>
</dbReference>
<organism evidence="5 6">
    <name type="scientific">Diploptera punctata</name>
    <name type="common">Pacific beetle cockroach</name>
    <dbReference type="NCBI Taxonomy" id="6984"/>
    <lineage>
        <taxon>Eukaryota</taxon>
        <taxon>Metazoa</taxon>
        <taxon>Ecdysozoa</taxon>
        <taxon>Arthropoda</taxon>
        <taxon>Hexapoda</taxon>
        <taxon>Insecta</taxon>
        <taxon>Pterygota</taxon>
        <taxon>Neoptera</taxon>
        <taxon>Polyneoptera</taxon>
        <taxon>Dictyoptera</taxon>
        <taxon>Blattodea</taxon>
        <taxon>Blaberoidea</taxon>
        <taxon>Blaberidae</taxon>
        <taxon>Diplopterinae</taxon>
        <taxon>Diploptera</taxon>
    </lineage>
</organism>
<dbReference type="InterPro" id="IPR036770">
    <property type="entry name" value="Ankyrin_rpt-contain_sf"/>
</dbReference>
<dbReference type="SUPFAM" id="SSF48403">
    <property type="entry name" value="Ankyrin repeat"/>
    <property type="match status" value="1"/>
</dbReference>
<accession>A0AAD8E7E4</accession>
<feature type="repeat" description="ANK" evidence="4">
    <location>
        <begin position="124"/>
        <end position="152"/>
    </location>
</feature>
<evidence type="ECO:0000313" key="5">
    <source>
        <dbReference type="EMBL" id="KAJ9579928.1"/>
    </source>
</evidence>
<comment type="caution">
    <text evidence="5">The sequence shown here is derived from an EMBL/GenBank/DDBJ whole genome shotgun (WGS) entry which is preliminary data.</text>
</comment>
<dbReference type="PROSITE" id="PS50088">
    <property type="entry name" value="ANK_REPEAT"/>
    <property type="match status" value="1"/>
</dbReference>
<keyword evidence="6" id="KW-1185">Reference proteome</keyword>